<organism evidence="1 2">
    <name type="scientific">Flavobacterium rivuli WB 3.3-2 = DSM 21788</name>
    <dbReference type="NCBI Taxonomy" id="1121895"/>
    <lineage>
        <taxon>Bacteria</taxon>
        <taxon>Pseudomonadati</taxon>
        <taxon>Bacteroidota</taxon>
        <taxon>Flavobacteriia</taxon>
        <taxon>Flavobacteriales</taxon>
        <taxon>Flavobacteriaceae</taxon>
        <taxon>Flavobacterium</taxon>
    </lineage>
</organism>
<accession>A0A0A2M3T0</accession>
<dbReference type="Pfam" id="PF13591">
    <property type="entry name" value="MerR_2"/>
    <property type="match status" value="1"/>
</dbReference>
<keyword evidence="2" id="KW-1185">Reference proteome</keyword>
<dbReference type="EMBL" id="JRLX01000011">
    <property type="protein sequence ID" value="KGO86241.1"/>
    <property type="molecule type" value="Genomic_DNA"/>
</dbReference>
<dbReference type="Proteomes" id="UP000030152">
    <property type="component" value="Unassembled WGS sequence"/>
</dbReference>
<dbReference type="AlphaFoldDB" id="A0A0A2M3T0"/>
<protein>
    <recommendedName>
        <fullName evidence="3">MerR family transcriptional regulator</fullName>
    </recommendedName>
</protein>
<evidence type="ECO:0000313" key="1">
    <source>
        <dbReference type="EMBL" id="KGO86241.1"/>
    </source>
</evidence>
<evidence type="ECO:0008006" key="3">
    <source>
        <dbReference type="Google" id="ProtNLM"/>
    </source>
</evidence>
<gene>
    <name evidence="1" type="ORF">Q765_11705</name>
</gene>
<comment type="caution">
    <text evidence="1">The sequence shown here is derived from an EMBL/GenBank/DDBJ whole genome shotgun (WGS) entry which is preliminary data.</text>
</comment>
<evidence type="ECO:0000313" key="2">
    <source>
        <dbReference type="Proteomes" id="UP000030152"/>
    </source>
</evidence>
<sequence>MESNELIPVQIFHLHYHVEETFITSLYDLQLIEITTIDNVQYVAITHLPQVEKLIRLHSDFNLDADALAIAAHLLEKVDTLQTELNTLRSRLRVYED</sequence>
<dbReference type="RefSeq" id="WP_020211831.1">
    <property type="nucleotide sequence ID" value="NZ_JRLX01000011.1"/>
</dbReference>
<dbReference type="STRING" id="1121895.GCA_000378485_00704"/>
<dbReference type="Gene3D" id="1.10.1660.10">
    <property type="match status" value="1"/>
</dbReference>
<dbReference type="OrthoDB" id="1494789at2"/>
<reference evidence="1 2" key="1">
    <citation type="submission" date="2013-09" db="EMBL/GenBank/DDBJ databases">
        <authorList>
            <person name="Zeng Z."/>
            <person name="Chen C."/>
        </authorList>
    </citation>
    <scope>NUCLEOTIDE SEQUENCE [LARGE SCALE GENOMIC DNA]</scope>
    <source>
        <strain evidence="1 2">WB 3.3-2</strain>
    </source>
</reference>
<proteinExistence type="predicted"/>
<name>A0A0A2M3T0_9FLAO</name>
<dbReference type="eggNOG" id="ENOG5032YCF">
    <property type="taxonomic scope" value="Bacteria"/>
</dbReference>